<keyword evidence="8" id="KW-0865">Zymogen</keyword>
<dbReference type="SUPFAM" id="SSF55486">
    <property type="entry name" value="Metalloproteases ('zincins'), catalytic domain"/>
    <property type="match status" value="1"/>
</dbReference>
<comment type="cofactor">
    <cofactor evidence="11">
        <name>Ca(2+)</name>
        <dbReference type="ChEBI" id="CHEBI:29108"/>
    </cofactor>
    <text evidence="11">Can bind about 5 Ca(2+) ions per subunit.</text>
</comment>
<dbReference type="SUPFAM" id="SSF47090">
    <property type="entry name" value="PGBD-like"/>
    <property type="match status" value="1"/>
</dbReference>
<evidence type="ECO:0000256" key="7">
    <source>
        <dbReference type="ARBA" id="ARBA00023049"/>
    </source>
</evidence>
<keyword evidence="16" id="KW-1185">Reference proteome</keyword>
<proteinExistence type="inferred from homology"/>
<dbReference type="OrthoDB" id="406838at2759"/>
<dbReference type="InterPro" id="IPR021190">
    <property type="entry name" value="Pept_M10A"/>
</dbReference>
<feature type="binding site" evidence="11">
    <location>
        <position position="280"/>
    </location>
    <ligand>
        <name>Zn(2+)</name>
        <dbReference type="ChEBI" id="CHEBI:29105"/>
        <label>2</label>
        <note>catalytic</note>
    </ligand>
</feature>
<dbReference type="AlphaFoldDB" id="A0A2C9VJT9"/>
<dbReference type="GO" id="GO:0008270">
    <property type="term" value="F:zinc ion binding"/>
    <property type="evidence" value="ECO:0007669"/>
    <property type="project" value="InterPro"/>
</dbReference>
<feature type="binding site" evidence="11">
    <location>
        <position position="238"/>
    </location>
    <ligand>
        <name>Zn(2+)</name>
        <dbReference type="ChEBI" id="CHEBI:29105"/>
        <label>1</label>
    </ligand>
</feature>
<dbReference type="InterPro" id="IPR024079">
    <property type="entry name" value="MetalloPept_cat_dom_sf"/>
</dbReference>
<keyword evidence="11" id="KW-0106">Calcium</keyword>
<dbReference type="GO" id="GO:0030574">
    <property type="term" value="P:collagen catabolic process"/>
    <property type="evidence" value="ECO:0000318"/>
    <property type="project" value="GO_Central"/>
</dbReference>
<feature type="signal peptide" evidence="13">
    <location>
        <begin position="1"/>
        <end position="26"/>
    </location>
</feature>
<feature type="binding site" evidence="11">
    <location>
        <position position="228"/>
    </location>
    <ligand>
        <name>Zn(2+)</name>
        <dbReference type="ChEBI" id="CHEBI:29105"/>
        <label>1</label>
    </ligand>
</feature>
<dbReference type="GO" id="GO:0031012">
    <property type="term" value="C:extracellular matrix"/>
    <property type="evidence" value="ECO:0007669"/>
    <property type="project" value="InterPro"/>
</dbReference>
<dbReference type="GO" id="GO:0004222">
    <property type="term" value="F:metalloendopeptidase activity"/>
    <property type="evidence" value="ECO:0000318"/>
    <property type="project" value="GO_Central"/>
</dbReference>
<dbReference type="GO" id="GO:0006508">
    <property type="term" value="P:proteolysis"/>
    <property type="evidence" value="ECO:0007669"/>
    <property type="project" value="UniProtKB-KW"/>
</dbReference>
<organism evidence="15 16">
    <name type="scientific">Manihot esculenta</name>
    <name type="common">Cassava</name>
    <name type="synonym">Jatropha manihot</name>
    <dbReference type="NCBI Taxonomy" id="3983"/>
    <lineage>
        <taxon>Eukaryota</taxon>
        <taxon>Viridiplantae</taxon>
        <taxon>Streptophyta</taxon>
        <taxon>Embryophyta</taxon>
        <taxon>Tracheophyta</taxon>
        <taxon>Spermatophyta</taxon>
        <taxon>Magnoliopsida</taxon>
        <taxon>eudicotyledons</taxon>
        <taxon>Gunneridae</taxon>
        <taxon>Pentapetalae</taxon>
        <taxon>rosids</taxon>
        <taxon>fabids</taxon>
        <taxon>Malpighiales</taxon>
        <taxon>Euphorbiaceae</taxon>
        <taxon>Crotonoideae</taxon>
        <taxon>Manihoteae</taxon>
        <taxon>Manihot</taxon>
    </lineage>
</organism>
<accession>A0A2C9VJT9</accession>
<evidence type="ECO:0000313" key="15">
    <source>
        <dbReference type="EMBL" id="OAY45801.1"/>
    </source>
</evidence>
<dbReference type="Gene3D" id="3.40.390.10">
    <property type="entry name" value="Collagenase (Catalytic Domain)"/>
    <property type="match status" value="1"/>
</dbReference>
<feature type="chain" id="PRO_5012203524" description="Peptidase metallopeptidase domain-containing protein" evidence="13">
    <location>
        <begin position="27"/>
        <end position="308"/>
    </location>
</feature>
<feature type="binding site" evidence="11">
    <location>
        <position position="221"/>
    </location>
    <ligand>
        <name>Ca(2+)</name>
        <dbReference type="ChEBI" id="CHEBI:29108"/>
        <label>3</label>
    </ligand>
</feature>
<dbReference type="InterPro" id="IPR021158">
    <property type="entry name" value="Pept_M10A_Zn_BS"/>
</dbReference>
<dbReference type="InterPro" id="IPR006026">
    <property type="entry name" value="Peptidase_Metallo"/>
</dbReference>
<feature type="binding site" description="in inhibited form" evidence="11">
    <location>
        <position position="116"/>
    </location>
    <ligand>
        <name>Zn(2+)</name>
        <dbReference type="ChEBI" id="CHEBI:29105"/>
        <label>2</label>
        <note>catalytic</note>
    </ligand>
</feature>
<evidence type="ECO:0000256" key="5">
    <source>
        <dbReference type="ARBA" id="ARBA00022801"/>
    </source>
</evidence>
<dbReference type="GO" id="GO:0030198">
    <property type="term" value="P:extracellular matrix organization"/>
    <property type="evidence" value="ECO:0000318"/>
    <property type="project" value="GO_Central"/>
</dbReference>
<comment type="cofactor">
    <cofactor evidence="11">
        <name>Zn(2+)</name>
        <dbReference type="ChEBI" id="CHEBI:29105"/>
    </cofactor>
    <text evidence="11">Binds 2 Zn(2+) ions per subunit.</text>
</comment>
<evidence type="ECO:0000256" key="11">
    <source>
        <dbReference type="PIRSR" id="PIRSR621190-2"/>
    </source>
</evidence>
<dbReference type="Pfam" id="PF01471">
    <property type="entry name" value="PG_binding_1"/>
    <property type="match status" value="1"/>
</dbReference>
<feature type="binding site" evidence="11">
    <location>
        <position position="215"/>
    </location>
    <ligand>
        <name>Zn(2+)</name>
        <dbReference type="ChEBI" id="CHEBI:29105"/>
        <label>1</label>
    </ligand>
</feature>
<feature type="active site" evidence="10">
    <location>
        <position position="263"/>
    </location>
</feature>
<feature type="binding site" evidence="11">
    <location>
        <position position="223"/>
    </location>
    <ligand>
        <name>Ca(2+)</name>
        <dbReference type="ChEBI" id="CHEBI:29108"/>
        <label>3</label>
    </ligand>
</feature>
<dbReference type="InterPro" id="IPR036365">
    <property type="entry name" value="PGBD-like_sf"/>
</dbReference>
<dbReference type="PANTHER" id="PTHR10201:SF311">
    <property type="entry name" value="PEPTIDASE METALLOPEPTIDASE DOMAIN-CONTAINING PROTEIN"/>
    <property type="match status" value="1"/>
</dbReference>
<evidence type="ECO:0000313" key="16">
    <source>
        <dbReference type="Proteomes" id="UP000091857"/>
    </source>
</evidence>
<dbReference type="InterPro" id="IPR002477">
    <property type="entry name" value="Peptidoglycan-bd-like"/>
</dbReference>
<feature type="binding site" evidence="11">
    <location>
        <position position="213"/>
    </location>
    <ligand>
        <name>Zn(2+)</name>
        <dbReference type="ChEBI" id="CHEBI:29105"/>
        <label>1</label>
    </ligand>
</feature>
<dbReference type="InterPro" id="IPR033739">
    <property type="entry name" value="M10A_MMP"/>
</dbReference>
<evidence type="ECO:0000256" key="4">
    <source>
        <dbReference type="ARBA" id="ARBA00022729"/>
    </source>
</evidence>
<keyword evidence="2" id="KW-0645">Protease</keyword>
<evidence type="ECO:0000256" key="9">
    <source>
        <dbReference type="ARBA" id="ARBA00023180"/>
    </source>
</evidence>
<feature type="binding site" evidence="11">
    <location>
        <position position="266"/>
    </location>
    <ligand>
        <name>Zn(2+)</name>
        <dbReference type="ChEBI" id="CHEBI:29105"/>
        <label>2</label>
        <note>catalytic</note>
    </ligand>
</feature>
<evidence type="ECO:0000256" key="1">
    <source>
        <dbReference type="ARBA" id="ARBA00009614"/>
    </source>
</evidence>
<keyword evidence="7" id="KW-0482">Metalloprotease</keyword>
<dbReference type="EMBL" id="CM004393">
    <property type="protein sequence ID" value="OAY45801.1"/>
    <property type="molecule type" value="Genomic_DNA"/>
</dbReference>
<keyword evidence="9" id="KW-0325">Glycoprotein</keyword>
<feature type="binding site" evidence="11">
    <location>
        <position position="262"/>
    </location>
    <ligand>
        <name>Zn(2+)</name>
        <dbReference type="ChEBI" id="CHEBI:29105"/>
        <label>2</label>
        <note>catalytic</note>
    </ligand>
</feature>
<keyword evidence="3 11" id="KW-0479">Metal-binding</keyword>
<keyword evidence="4 13" id="KW-0732">Signal</keyword>
<dbReference type="Gramene" id="Manes.07G092800.1.v8.1">
    <property type="protein sequence ID" value="Manes.07G092800.1.v8.1.CDS.1"/>
    <property type="gene ID" value="Manes.07G092800.v8.1"/>
</dbReference>
<feature type="domain" description="Peptidase metallopeptidase" evidence="14">
    <location>
        <begin position="147"/>
        <end position="307"/>
    </location>
</feature>
<evidence type="ECO:0000256" key="2">
    <source>
        <dbReference type="ARBA" id="ARBA00022670"/>
    </source>
</evidence>
<evidence type="ECO:0000256" key="12">
    <source>
        <dbReference type="PIRSR" id="PIRSR621190-5"/>
    </source>
</evidence>
<dbReference type="InterPro" id="IPR001818">
    <property type="entry name" value="Pept_M10_metallopeptidase"/>
</dbReference>
<feature type="binding site" evidence="11">
    <location>
        <position position="220"/>
    </location>
    <ligand>
        <name>Ca(2+)</name>
        <dbReference type="ChEBI" id="CHEBI:29108"/>
        <label>3</label>
    </ligand>
</feature>
<name>A0A2C9VJT9_MANES</name>
<dbReference type="PANTHER" id="PTHR10201">
    <property type="entry name" value="MATRIX METALLOPROTEINASE"/>
    <property type="match status" value="1"/>
</dbReference>
<evidence type="ECO:0000259" key="14">
    <source>
        <dbReference type="SMART" id="SM00235"/>
    </source>
</evidence>
<evidence type="ECO:0000256" key="6">
    <source>
        <dbReference type="ARBA" id="ARBA00022833"/>
    </source>
</evidence>
<evidence type="ECO:0000256" key="13">
    <source>
        <dbReference type="SAM" id="SignalP"/>
    </source>
</evidence>
<keyword evidence="5" id="KW-0378">Hydrolase</keyword>
<protein>
    <recommendedName>
        <fullName evidence="14">Peptidase metallopeptidase domain-containing protein</fullName>
    </recommendedName>
</protein>
<feature type="short sequence motif" description="Cysteine switch" evidence="12">
    <location>
        <begin position="114"/>
        <end position="121"/>
    </location>
</feature>
<dbReference type="Pfam" id="PF00413">
    <property type="entry name" value="Peptidase_M10"/>
    <property type="match status" value="1"/>
</dbReference>
<evidence type="ECO:0000256" key="8">
    <source>
        <dbReference type="ARBA" id="ARBA00023145"/>
    </source>
</evidence>
<dbReference type="FunFam" id="3.40.390.10:FF:000018">
    <property type="entry name" value="Metalloendoproteinase 1"/>
    <property type="match status" value="1"/>
</dbReference>
<feature type="binding site" evidence="11">
    <location>
        <position position="272"/>
    </location>
    <ligand>
        <name>Zn(2+)</name>
        <dbReference type="ChEBI" id="CHEBI:29105"/>
        <label>2</label>
        <note>catalytic</note>
    </ligand>
</feature>
<dbReference type="SMART" id="SM00235">
    <property type="entry name" value="ZnMc"/>
    <property type="match status" value="1"/>
</dbReference>
<dbReference type="CDD" id="cd04278">
    <property type="entry name" value="ZnMc_MMP"/>
    <property type="match status" value="1"/>
</dbReference>
<gene>
    <name evidence="15" type="ORF">MANES_07G092800v8</name>
</gene>
<evidence type="ECO:0000256" key="3">
    <source>
        <dbReference type="ARBA" id="ARBA00022723"/>
    </source>
</evidence>
<dbReference type="PROSITE" id="PS00546">
    <property type="entry name" value="CYSTEINE_SWITCH"/>
    <property type="match status" value="1"/>
</dbReference>
<feature type="binding site" evidence="11">
    <location>
        <position position="240"/>
    </location>
    <ligand>
        <name>Ca(2+)</name>
        <dbReference type="ChEBI" id="CHEBI:29108"/>
        <label>3</label>
    </ligand>
</feature>
<comment type="similarity">
    <text evidence="1">Belongs to the peptidase M10A family. Matrix metalloproteinases (MMPs) subfamily.</text>
</comment>
<dbReference type="Proteomes" id="UP000091857">
    <property type="component" value="Chromosome 7"/>
</dbReference>
<feature type="binding site" evidence="11">
    <location>
        <position position="243"/>
    </location>
    <ligand>
        <name>Ca(2+)</name>
        <dbReference type="ChEBI" id="CHEBI:29108"/>
        <label>1</label>
    </ligand>
</feature>
<dbReference type="PRINTS" id="PR00138">
    <property type="entry name" value="MATRIXIN"/>
</dbReference>
<sequence length="308" mass="34938">MIPKTFQLFGAILLLFLFQLPNRIQSKPSGNPFGFIQHLEGCHKGESISGLKDLKRYLEKFGYLNYAEKSRNNHANDDEFDDLLEAAIKDYQHYYHLQATGVLDNNTVSQMTKPRCGVPDVVKNGTNKHYHNPKSIHSVAHFSFFPGPRRWPAERSHLRYRFRSSVQVPGTGNFRSICAQAFQRWAQVTHFTFEEVDANSEAEIEIGFHRRFHGDGNPFDGISGTLAHAFAPTNGRCHFDGDEIWSANPGPNEVDLESVAVHEIGHLLGLDHSEDRNAIMYSTFDYGITKRELGTDDIQGIRTLYGLQ</sequence>
<evidence type="ECO:0000256" key="10">
    <source>
        <dbReference type="PIRSR" id="PIRSR621190-1"/>
    </source>
</evidence>
<reference evidence="16" key="1">
    <citation type="journal article" date="2016" name="Nat. Biotechnol.">
        <title>Sequencing wild and cultivated cassava and related species reveals extensive interspecific hybridization and genetic diversity.</title>
        <authorList>
            <person name="Bredeson J.V."/>
            <person name="Lyons J.B."/>
            <person name="Prochnik S.E."/>
            <person name="Wu G.A."/>
            <person name="Ha C.M."/>
            <person name="Edsinger-Gonzales E."/>
            <person name="Grimwood J."/>
            <person name="Schmutz J."/>
            <person name="Rabbi I.Y."/>
            <person name="Egesi C."/>
            <person name="Nauluvula P."/>
            <person name="Lebot V."/>
            <person name="Ndunguru J."/>
            <person name="Mkamilo G."/>
            <person name="Bart R.S."/>
            <person name="Setter T.L."/>
            <person name="Gleadow R.M."/>
            <person name="Kulakow P."/>
            <person name="Ferguson M.E."/>
            <person name="Rounsley S."/>
            <person name="Rokhsar D.S."/>
        </authorList>
    </citation>
    <scope>NUCLEOTIDE SEQUENCE [LARGE SCALE GENOMIC DNA]</scope>
    <source>
        <strain evidence="16">cv. AM560-2</strain>
    </source>
</reference>
<feature type="binding site" evidence="11">
    <location>
        <position position="243"/>
    </location>
    <ligand>
        <name>Ca(2+)</name>
        <dbReference type="ChEBI" id="CHEBI:29108"/>
        <label>3</label>
    </ligand>
</feature>
<keyword evidence="6 11" id="KW-0862">Zinc</keyword>
<comment type="caution">
    <text evidence="15">The sequence shown here is derived from an EMBL/GenBank/DDBJ whole genome shotgun (WGS) entry which is preliminary data.</text>
</comment>